<proteinExistence type="evidence at transcript level"/>
<dbReference type="PROSITE" id="PS50279">
    <property type="entry name" value="BPTI_KUNITZ_2"/>
    <property type="match status" value="1"/>
</dbReference>
<sequence>MLFRLVWMLALAGISSCSSLAHEKVNVCTLPPLVAAAGSGFEAWYYDSNVGKCSKFFSRRPKSELELNRFDNETQCNLKCRPNVPTLCFEKPANGGYQGSKLMWTYNSSVSQCVQFLWSAGDTEGKNVVSFKTRLPKKVDEIT</sequence>
<dbReference type="Gene3D" id="4.10.410.10">
    <property type="entry name" value="Pancreatic trypsin inhibitor Kunitz domain"/>
    <property type="match status" value="1"/>
</dbReference>
<keyword evidence="4" id="KW-0722">Serine protease inhibitor</keyword>
<evidence type="ECO:0000313" key="8">
    <source>
        <dbReference type="EMBL" id="JAA70637.1"/>
    </source>
</evidence>
<dbReference type="InterPro" id="IPR050098">
    <property type="entry name" value="TFPI/VKTCI-like"/>
</dbReference>
<feature type="signal peptide" evidence="6">
    <location>
        <begin position="1"/>
        <end position="17"/>
    </location>
</feature>
<dbReference type="AlphaFoldDB" id="A0A0K8RHM3"/>
<evidence type="ECO:0000256" key="6">
    <source>
        <dbReference type="SAM" id="SignalP"/>
    </source>
</evidence>
<dbReference type="PANTHER" id="PTHR10083:SF217">
    <property type="entry name" value="BOOPHILIN-H2"/>
    <property type="match status" value="1"/>
</dbReference>
<feature type="domain" description="BPTI/Kunitz inhibitor" evidence="7">
    <location>
        <begin position="28"/>
        <end position="80"/>
    </location>
</feature>
<protein>
    <submittedName>
        <fullName evidence="8">Putative salivary kunitz domain protein</fullName>
    </submittedName>
</protein>
<accession>A0A0K8RHM3</accession>
<evidence type="ECO:0000256" key="3">
    <source>
        <dbReference type="ARBA" id="ARBA00022690"/>
    </source>
</evidence>
<keyword evidence="5" id="KW-1015">Disulfide bond</keyword>
<dbReference type="SMART" id="SM00131">
    <property type="entry name" value="KU"/>
    <property type="match status" value="1"/>
</dbReference>
<dbReference type="SUPFAM" id="SSF57362">
    <property type="entry name" value="BPTI-like"/>
    <property type="match status" value="2"/>
</dbReference>
<keyword evidence="6" id="KW-0732">Signal</keyword>
<dbReference type="EMBL" id="GADI01003171">
    <property type="protein sequence ID" value="JAA70637.1"/>
    <property type="molecule type" value="mRNA"/>
</dbReference>
<dbReference type="InterPro" id="IPR036880">
    <property type="entry name" value="Kunitz_BPTI_sf"/>
</dbReference>
<keyword evidence="2" id="KW-0964">Secreted</keyword>
<evidence type="ECO:0000259" key="7">
    <source>
        <dbReference type="PROSITE" id="PS50279"/>
    </source>
</evidence>
<dbReference type="GO" id="GO:0004867">
    <property type="term" value="F:serine-type endopeptidase inhibitor activity"/>
    <property type="evidence" value="ECO:0007669"/>
    <property type="project" value="UniProtKB-KW"/>
</dbReference>
<keyword evidence="3" id="KW-0646">Protease inhibitor</keyword>
<reference evidence="8" key="1">
    <citation type="submission" date="2012-12" db="EMBL/GenBank/DDBJ databases">
        <title>Identification and characterization of a phenylalanine ammonia-lyase gene family in Isatis indigotica Fort.</title>
        <authorList>
            <person name="Liu Q."/>
            <person name="Chen J."/>
            <person name="Zhou X."/>
            <person name="Di P."/>
            <person name="Xiao Y."/>
            <person name="Xuan H."/>
            <person name="Zhang L."/>
            <person name="Chen W."/>
        </authorList>
    </citation>
    <scope>NUCLEOTIDE SEQUENCE</scope>
    <source>
        <tissue evidence="8">Salivary gland</tissue>
    </source>
</reference>
<evidence type="ECO:0000256" key="2">
    <source>
        <dbReference type="ARBA" id="ARBA00022525"/>
    </source>
</evidence>
<dbReference type="PANTHER" id="PTHR10083">
    <property type="entry name" value="KUNITZ-TYPE PROTEASE INHIBITOR-RELATED"/>
    <property type="match status" value="1"/>
</dbReference>
<dbReference type="GO" id="GO:0005615">
    <property type="term" value="C:extracellular space"/>
    <property type="evidence" value="ECO:0007669"/>
    <property type="project" value="TreeGrafter"/>
</dbReference>
<evidence type="ECO:0000256" key="5">
    <source>
        <dbReference type="ARBA" id="ARBA00023157"/>
    </source>
</evidence>
<name>A0A0K8RHM3_IXORI</name>
<comment type="subcellular location">
    <subcellularLocation>
        <location evidence="1">Secreted</location>
    </subcellularLocation>
</comment>
<dbReference type="PROSITE" id="PS51257">
    <property type="entry name" value="PROKAR_LIPOPROTEIN"/>
    <property type="match status" value="1"/>
</dbReference>
<feature type="chain" id="PRO_5005518258" evidence="6">
    <location>
        <begin position="18"/>
        <end position="143"/>
    </location>
</feature>
<evidence type="ECO:0000256" key="1">
    <source>
        <dbReference type="ARBA" id="ARBA00004613"/>
    </source>
</evidence>
<dbReference type="Pfam" id="PF00014">
    <property type="entry name" value="Kunitz_BPTI"/>
    <property type="match status" value="1"/>
</dbReference>
<evidence type="ECO:0000256" key="4">
    <source>
        <dbReference type="ARBA" id="ARBA00022900"/>
    </source>
</evidence>
<organism evidence="8">
    <name type="scientific">Ixodes ricinus</name>
    <name type="common">Common tick</name>
    <name type="synonym">Acarus ricinus</name>
    <dbReference type="NCBI Taxonomy" id="34613"/>
    <lineage>
        <taxon>Eukaryota</taxon>
        <taxon>Metazoa</taxon>
        <taxon>Ecdysozoa</taxon>
        <taxon>Arthropoda</taxon>
        <taxon>Chelicerata</taxon>
        <taxon>Arachnida</taxon>
        <taxon>Acari</taxon>
        <taxon>Parasitiformes</taxon>
        <taxon>Ixodida</taxon>
        <taxon>Ixodoidea</taxon>
        <taxon>Ixodidae</taxon>
        <taxon>Ixodinae</taxon>
        <taxon>Ixodes</taxon>
    </lineage>
</organism>
<dbReference type="InterPro" id="IPR002223">
    <property type="entry name" value="Kunitz_BPTI"/>
</dbReference>